<sequence>MNYEIVNLEEKRVVGLAARTNNQSPEMGAVIGGLWEKFYGEGVYAQIENKTSDKVLGIYTDYAGGAMDDYTIMVACEAAESETMPKDTIVKTIPAGRYAKFVVKGDMHTAVANCWMEIWSMDLPRTFISDFEEYQDDCMDGDAEIHIYVGLKK</sequence>
<dbReference type="InterPro" id="IPR011256">
    <property type="entry name" value="Reg_factor_effector_dom_sf"/>
</dbReference>
<comment type="caution">
    <text evidence="2">The sequence shown here is derived from an EMBL/GenBank/DDBJ whole genome shotgun (WGS) entry which is preliminary data.</text>
</comment>
<evidence type="ECO:0000313" key="2">
    <source>
        <dbReference type="EMBL" id="RHJ83676.1"/>
    </source>
</evidence>
<dbReference type="InterPro" id="IPR010499">
    <property type="entry name" value="AraC_E-bd"/>
</dbReference>
<dbReference type="Pfam" id="PF14526">
    <property type="entry name" value="Cass2"/>
    <property type="match status" value="1"/>
</dbReference>
<accession>A0A415DUR0</accession>
<dbReference type="STRING" id="1776384.GCA_900086585_01154"/>
<dbReference type="InterPro" id="IPR053182">
    <property type="entry name" value="YobU-like_regulator"/>
</dbReference>
<dbReference type="InterPro" id="IPR029441">
    <property type="entry name" value="Cass2"/>
</dbReference>
<gene>
    <name evidence="2" type="ORF">DW099_18300</name>
</gene>
<dbReference type="SMART" id="SM00871">
    <property type="entry name" value="AraC_E_bind"/>
    <property type="match status" value="1"/>
</dbReference>
<dbReference type="RefSeq" id="WP_118336638.1">
    <property type="nucleotide sequence ID" value="NZ_AP025567.1"/>
</dbReference>
<name>A0A415DUR0_9FIRM</name>
<reference evidence="2 3" key="1">
    <citation type="submission" date="2018-08" db="EMBL/GenBank/DDBJ databases">
        <title>A genome reference for cultivated species of the human gut microbiota.</title>
        <authorList>
            <person name="Zou Y."/>
            <person name="Xue W."/>
            <person name="Luo G."/>
        </authorList>
    </citation>
    <scope>NUCLEOTIDE SEQUENCE [LARGE SCALE GENOMIC DNA]</scope>
    <source>
        <strain evidence="2 3">AM07-24</strain>
    </source>
</reference>
<dbReference type="Proteomes" id="UP000284841">
    <property type="component" value="Unassembled WGS sequence"/>
</dbReference>
<dbReference type="EMBL" id="QRMS01000008">
    <property type="protein sequence ID" value="RHJ83676.1"/>
    <property type="molecule type" value="Genomic_DNA"/>
</dbReference>
<protein>
    <submittedName>
        <fullName evidence="2">AraC family transcriptional regulator</fullName>
    </submittedName>
</protein>
<organism evidence="2 3">
    <name type="scientific">Emergencia timonensis</name>
    <dbReference type="NCBI Taxonomy" id="1776384"/>
    <lineage>
        <taxon>Bacteria</taxon>
        <taxon>Bacillati</taxon>
        <taxon>Bacillota</taxon>
        <taxon>Clostridia</taxon>
        <taxon>Peptostreptococcales</taxon>
        <taxon>Anaerovoracaceae</taxon>
        <taxon>Emergencia</taxon>
    </lineage>
</organism>
<dbReference type="SUPFAM" id="SSF55136">
    <property type="entry name" value="Probable bacterial effector-binding domain"/>
    <property type="match status" value="1"/>
</dbReference>
<evidence type="ECO:0000259" key="1">
    <source>
        <dbReference type="SMART" id="SM00871"/>
    </source>
</evidence>
<dbReference type="AlphaFoldDB" id="A0A415DUR0"/>
<evidence type="ECO:0000313" key="3">
    <source>
        <dbReference type="Proteomes" id="UP000284841"/>
    </source>
</evidence>
<feature type="domain" description="AraC effector-binding" evidence="1">
    <location>
        <begin position="1"/>
        <end position="152"/>
    </location>
</feature>
<keyword evidence="3" id="KW-1185">Reference proteome</keyword>
<dbReference type="Gene3D" id="3.20.80.10">
    <property type="entry name" value="Regulatory factor, effector binding domain"/>
    <property type="match status" value="1"/>
</dbReference>
<dbReference type="PANTHER" id="PTHR36444:SF2">
    <property type="entry name" value="TRANSCRIPTIONAL REGULATOR PROTEIN YOBU-RELATED"/>
    <property type="match status" value="1"/>
</dbReference>
<proteinExistence type="predicted"/>
<dbReference type="OrthoDB" id="9801008at2"/>
<dbReference type="PANTHER" id="PTHR36444">
    <property type="entry name" value="TRANSCRIPTIONAL REGULATOR PROTEIN YOBU-RELATED"/>
    <property type="match status" value="1"/>
</dbReference>